<dbReference type="SUPFAM" id="SSF46785">
    <property type="entry name" value="Winged helix' DNA-binding domain"/>
    <property type="match status" value="2"/>
</dbReference>
<evidence type="ECO:0000313" key="7">
    <source>
        <dbReference type="Proteomes" id="UP000095544"/>
    </source>
</evidence>
<evidence type="ECO:0000256" key="4">
    <source>
        <dbReference type="SAM" id="Phobius"/>
    </source>
</evidence>
<evidence type="ECO:0000256" key="3">
    <source>
        <dbReference type="ARBA" id="ARBA00023163"/>
    </source>
</evidence>
<dbReference type="Gene3D" id="1.10.10.10">
    <property type="entry name" value="Winged helix-like DNA-binding domain superfamily/Winged helix DNA-binding domain"/>
    <property type="match status" value="2"/>
</dbReference>
<evidence type="ECO:0000313" key="6">
    <source>
        <dbReference type="EMBL" id="CUO67588.1"/>
    </source>
</evidence>
<dbReference type="RefSeq" id="WP_055153879.1">
    <property type="nucleotide sequence ID" value="NZ_CYZU01000028.1"/>
</dbReference>
<feature type="domain" description="HTH gntR-type" evidence="5">
    <location>
        <begin position="5"/>
        <end position="73"/>
    </location>
</feature>
<keyword evidence="4" id="KW-1133">Transmembrane helix</keyword>
<dbReference type="PANTHER" id="PTHR43537">
    <property type="entry name" value="TRANSCRIPTIONAL REGULATOR, GNTR FAMILY"/>
    <property type="match status" value="1"/>
</dbReference>
<evidence type="ECO:0000256" key="1">
    <source>
        <dbReference type="ARBA" id="ARBA00023015"/>
    </source>
</evidence>
<dbReference type="PRINTS" id="PR00035">
    <property type="entry name" value="HTHGNTR"/>
</dbReference>
<sequence length="493" mass="57063">MEQKKTLYDYLYQNLREQILTGILTYGAHIPSITQLCDIYNVGVRTAKDVVKALKKEGLIHTEQRRPSIVIYRHPQAATDNPIYAILGQRSSILTVYQTMSILMPLLLSFSASLCSPRKLEQCFWPLIHERREKRELWQSHSDFLHGLLAASHHLLFRDLYTSLEIYAQVPFFWEHRAEFPTTPAYEACRRKFWDIETLKTRNHEEICRHFTHSYRLSAEIISQYLDQLAREYPMVSDHSEDIYTWRAELGRDHYYMQIVRDLIDKIGLGTYKDGDYLPSKKVLADQYGASRSTIRKAIATLNQLGFGQTFTPKGTRVILATDEATYACMKTKMYKRDTLLYLSGLQFMALAAPSAAALAFPNITPSVQDRMRSRFREPGAIPLDIIMDEVISLLPLRPHRIILQEVRSILHWGYYFSFYPEGNQLSNPLNQMGLKAFEGLEAQDCEAFSMHLAQCYCHVLNVVREFMVTCGLPEAAEIVTPKKRFLQCTIYK</sequence>
<dbReference type="InterPro" id="IPR036388">
    <property type="entry name" value="WH-like_DNA-bd_sf"/>
</dbReference>
<keyword evidence="1" id="KW-0805">Transcription regulation</keyword>
<dbReference type="STRING" id="39482.ERS852491_02931"/>
<keyword evidence="4" id="KW-0812">Transmembrane</keyword>
<dbReference type="InterPro" id="IPR036390">
    <property type="entry name" value="WH_DNA-bd_sf"/>
</dbReference>
<dbReference type="GO" id="GO:0003700">
    <property type="term" value="F:DNA-binding transcription factor activity"/>
    <property type="evidence" value="ECO:0007669"/>
    <property type="project" value="InterPro"/>
</dbReference>
<gene>
    <name evidence="6" type="ORF">ERS852491_02931</name>
</gene>
<dbReference type="Proteomes" id="UP000095544">
    <property type="component" value="Unassembled WGS sequence"/>
</dbReference>
<feature type="domain" description="HTH gntR-type" evidence="5">
    <location>
        <begin position="253"/>
        <end position="321"/>
    </location>
</feature>
<name>A0A174H2X8_9FIRM</name>
<dbReference type="OrthoDB" id="9816541at2"/>
<organism evidence="6 7">
    <name type="scientific">Faecalicatena contorta</name>
    <dbReference type="NCBI Taxonomy" id="39482"/>
    <lineage>
        <taxon>Bacteria</taxon>
        <taxon>Bacillati</taxon>
        <taxon>Bacillota</taxon>
        <taxon>Clostridia</taxon>
        <taxon>Lachnospirales</taxon>
        <taxon>Lachnospiraceae</taxon>
        <taxon>Faecalicatena</taxon>
    </lineage>
</organism>
<dbReference type="InterPro" id="IPR000524">
    <property type="entry name" value="Tscrpt_reg_HTH_GntR"/>
</dbReference>
<evidence type="ECO:0000259" key="5">
    <source>
        <dbReference type="PROSITE" id="PS50949"/>
    </source>
</evidence>
<keyword evidence="3" id="KW-0804">Transcription</keyword>
<keyword evidence="4" id="KW-0472">Membrane</keyword>
<dbReference type="AlphaFoldDB" id="A0A174H2X8"/>
<dbReference type="PANTHER" id="PTHR43537:SF5">
    <property type="entry name" value="UXU OPERON TRANSCRIPTIONAL REGULATOR"/>
    <property type="match status" value="1"/>
</dbReference>
<dbReference type="GO" id="GO:0003677">
    <property type="term" value="F:DNA binding"/>
    <property type="evidence" value="ECO:0007669"/>
    <property type="project" value="UniProtKB-KW"/>
</dbReference>
<dbReference type="Pfam" id="PF00392">
    <property type="entry name" value="GntR"/>
    <property type="match status" value="2"/>
</dbReference>
<accession>A0A174H2X8</accession>
<proteinExistence type="predicted"/>
<dbReference type="CDD" id="cd07377">
    <property type="entry name" value="WHTH_GntR"/>
    <property type="match status" value="2"/>
</dbReference>
<protein>
    <submittedName>
        <fullName evidence="6">DNA-binding transcriptional regulator FrlR</fullName>
    </submittedName>
</protein>
<dbReference type="EMBL" id="CYZU01000028">
    <property type="protein sequence ID" value="CUO67588.1"/>
    <property type="molecule type" value="Genomic_DNA"/>
</dbReference>
<dbReference type="SMART" id="SM00345">
    <property type="entry name" value="HTH_GNTR"/>
    <property type="match status" value="2"/>
</dbReference>
<feature type="transmembrane region" description="Helical" evidence="4">
    <location>
        <begin position="340"/>
        <end position="361"/>
    </location>
</feature>
<evidence type="ECO:0000256" key="2">
    <source>
        <dbReference type="ARBA" id="ARBA00023125"/>
    </source>
</evidence>
<keyword evidence="2 6" id="KW-0238">DNA-binding</keyword>
<reference evidence="6 7" key="1">
    <citation type="submission" date="2015-09" db="EMBL/GenBank/DDBJ databases">
        <authorList>
            <consortium name="Pathogen Informatics"/>
        </authorList>
    </citation>
    <scope>NUCLEOTIDE SEQUENCE [LARGE SCALE GENOMIC DNA]</scope>
    <source>
        <strain evidence="6 7">2789STDY5834876</strain>
    </source>
</reference>
<dbReference type="PROSITE" id="PS50949">
    <property type="entry name" value="HTH_GNTR"/>
    <property type="match status" value="2"/>
</dbReference>